<feature type="transmembrane region" description="Helical" evidence="14">
    <location>
        <begin position="370"/>
        <end position="391"/>
    </location>
</feature>
<evidence type="ECO:0000256" key="2">
    <source>
        <dbReference type="ARBA" id="ARBA00022448"/>
    </source>
</evidence>
<dbReference type="GO" id="GO:0015385">
    <property type="term" value="F:sodium:proton antiporter activity"/>
    <property type="evidence" value="ECO:0007669"/>
    <property type="project" value="InterPro"/>
</dbReference>
<dbReference type="GO" id="GO:0098719">
    <property type="term" value="P:sodium ion import across plasma membrane"/>
    <property type="evidence" value="ECO:0007669"/>
    <property type="project" value="TreeGrafter"/>
</dbReference>
<keyword evidence="9 14" id="KW-0472">Membrane</keyword>
<feature type="transmembrane region" description="Helical" evidence="14">
    <location>
        <begin position="247"/>
        <end position="266"/>
    </location>
</feature>
<keyword evidence="4 14" id="KW-0812">Transmembrane</keyword>
<evidence type="ECO:0000256" key="9">
    <source>
        <dbReference type="ARBA" id="ARBA00023136"/>
    </source>
</evidence>
<organism evidence="16 17">
    <name type="scientific">Solanum commersonii</name>
    <name type="common">Commerson's wild potato</name>
    <name type="synonym">Commerson's nightshade</name>
    <dbReference type="NCBI Taxonomy" id="4109"/>
    <lineage>
        <taxon>Eukaryota</taxon>
        <taxon>Viridiplantae</taxon>
        <taxon>Streptophyta</taxon>
        <taxon>Embryophyta</taxon>
        <taxon>Tracheophyta</taxon>
        <taxon>Spermatophyta</taxon>
        <taxon>Magnoliopsida</taxon>
        <taxon>eudicotyledons</taxon>
        <taxon>Gunneridae</taxon>
        <taxon>Pentapetalae</taxon>
        <taxon>asterids</taxon>
        <taxon>lamiids</taxon>
        <taxon>Solanales</taxon>
        <taxon>Solanaceae</taxon>
        <taxon>Solanoideae</taxon>
        <taxon>Solaneae</taxon>
        <taxon>Solanum</taxon>
    </lineage>
</organism>
<dbReference type="InterPro" id="IPR000595">
    <property type="entry name" value="cNMP-bd_dom"/>
</dbReference>
<dbReference type="InterPro" id="IPR018422">
    <property type="entry name" value="Cation/H_exchanger_CPA1"/>
</dbReference>
<dbReference type="PANTHER" id="PTHR10110">
    <property type="entry name" value="SODIUM/HYDROGEN EXCHANGER"/>
    <property type="match status" value="1"/>
</dbReference>
<dbReference type="GO" id="GO:0051453">
    <property type="term" value="P:regulation of intracellular pH"/>
    <property type="evidence" value="ECO:0007669"/>
    <property type="project" value="TreeGrafter"/>
</dbReference>
<evidence type="ECO:0000313" key="16">
    <source>
        <dbReference type="EMBL" id="KAG5609513.1"/>
    </source>
</evidence>
<evidence type="ECO:0000256" key="12">
    <source>
        <dbReference type="ARBA" id="ARBA00047912"/>
    </source>
</evidence>
<comment type="catalytic activity">
    <reaction evidence="11">
        <text>Na(+)(in) + H(+)(out) = Na(+)(out) + H(+)(in)</text>
        <dbReference type="Rhea" id="RHEA:29419"/>
        <dbReference type="ChEBI" id="CHEBI:15378"/>
        <dbReference type="ChEBI" id="CHEBI:29101"/>
    </reaction>
</comment>
<sequence>MATVEEGPLPYNLWQGESSSSSSSSNPLDAVLFGGISMLIGVSCRTLLRHTTIPYTVVLLIIGIALGSLEFGSIYRLGKLGNGIRIWADVDADLLLAVFLPILIFEGAFSMEVHQIKVLFSLIFILYNLKALVAGCLTKCMAQMLLLAGPGVLISTVLIGAAVKLAFPFDWNWKTSLLLGAILSATDPVAVVALLKDLGASKKLSTIVEGESMMNDGAAIVVYQLFYRMVLGKSSGCSAVLEYLAEGSLGSVMIGLVFGMASLLWLRFIYNDTLTDFSLALTVSYIAYYTAHEEAEASGILTLVALGMVFAMSKDTHRAGGKQSMHEFWDMIAYIANTLIFILSGVIIAQSIFSIGYLDNNTGRSWGYVFLLYIILQVARTIVVFAFYPALCYFGYGLNWKEAIIIIWSGLRGAVGLALSLSIKDASGDPKYLSSETGAMFVFLTGGSVLLTLIINGSTTQLLLSLFGMDALSESEKITVNYAKHQLLRKAEEFSRICSGSNNPFDWITVGGYATCIKDVCEDTVWPPCTTNHGYLEINDMKTMRVCFLKATREAYWSTFNEGRITESSISVLMESIDEAIDLATQGFHDWNYISTRLKFPGYYKFFSTSVCPPRLTRWFVLKKLQDSCHICPAFIHAHRIARQLLLDYTGDNGNAAIVVAESEVEELEARKFLENVKNSMPEIIHQTESRQVTFSMLKCLDKCLSNMEKDGILTEKVVLHVHDLLQNDLEKLLRSPPSVRIPKPGDVLSIHPLLANLSPAIQSDLECSVNSILKTPGCTLYTKGSKLTSVWLIGNGSVRSRRSPFPIHCHVDSTYHRGSVLGLYEALVGKPYLSDMVTDSVALCVKIKLELIISVLARGNGVEELLWKECTIVVSKLLAPDIFKKFSMQEVRSIVDERSVMNTFSSQEVIETSHHSIKFLLSGCLRDQSTKQLIECPAVLPCSILSESIPYRSANGTAESSGSCSYSKYKVVKPARIVRIDISAVYELAMQNFRKKQKLVSQGDNTMSNIELRGLVGCSFFIFQECTCCRSMTSLFHHEKAVKLLGFIIFYAGAKIVCPFYF</sequence>
<evidence type="ECO:0000313" key="17">
    <source>
        <dbReference type="Proteomes" id="UP000824120"/>
    </source>
</evidence>
<evidence type="ECO:0000256" key="3">
    <source>
        <dbReference type="ARBA" id="ARBA00022538"/>
    </source>
</evidence>
<feature type="domain" description="Cyclic nucleotide-binding" evidence="15">
    <location>
        <begin position="754"/>
        <end position="857"/>
    </location>
</feature>
<comment type="caution">
    <text evidence="16">The sequence shown here is derived from an EMBL/GenBank/DDBJ whole genome shotgun (WGS) entry which is preliminary data.</text>
</comment>
<dbReference type="SUPFAM" id="SSF51206">
    <property type="entry name" value="cAMP-binding domain-like"/>
    <property type="match status" value="1"/>
</dbReference>
<dbReference type="OrthoDB" id="441412at2759"/>
<evidence type="ECO:0000256" key="4">
    <source>
        <dbReference type="ARBA" id="ARBA00022692"/>
    </source>
</evidence>
<reference evidence="16 17" key="1">
    <citation type="submission" date="2020-09" db="EMBL/GenBank/DDBJ databases">
        <title>De no assembly of potato wild relative species, Solanum commersonii.</title>
        <authorList>
            <person name="Cho K."/>
        </authorList>
    </citation>
    <scope>NUCLEOTIDE SEQUENCE [LARGE SCALE GENOMIC DNA]</scope>
    <source>
        <strain evidence="16">LZ3.2</strain>
        <tissue evidence="16">Leaf</tissue>
    </source>
</reference>
<dbReference type="Gene3D" id="6.10.140.1330">
    <property type="match status" value="1"/>
</dbReference>
<feature type="region of interest" description="Disordered" evidence="13">
    <location>
        <begin position="1"/>
        <end position="23"/>
    </location>
</feature>
<feature type="transmembrane region" description="Helical" evidence="14">
    <location>
        <begin position="334"/>
        <end position="358"/>
    </location>
</feature>
<evidence type="ECO:0000256" key="13">
    <source>
        <dbReference type="SAM" id="MobiDB-lite"/>
    </source>
</evidence>
<feature type="transmembrane region" description="Helical" evidence="14">
    <location>
        <begin position="144"/>
        <end position="163"/>
    </location>
</feature>
<evidence type="ECO:0000256" key="11">
    <source>
        <dbReference type="ARBA" id="ARBA00047524"/>
    </source>
</evidence>
<keyword evidence="3" id="KW-0633">Potassium transport</keyword>
<keyword evidence="2" id="KW-0813">Transport</keyword>
<keyword evidence="6 14" id="KW-1133">Transmembrane helix</keyword>
<evidence type="ECO:0000259" key="15">
    <source>
        <dbReference type="PROSITE" id="PS50042"/>
    </source>
</evidence>
<evidence type="ECO:0000256" key="10">
    <source>
        <dbReference type="ARBA" id="ARBA00023201"/>
    </source>
</evidence>
<feature type="transmembrane region" description="Helical" evidence="14">
    <location>
        <begin position="403"/>
        <end position="423"/>
    </location>
</feature>
<proteinExistence type="predicted"/>
<dbReference type="InterPro" id="IPR018490">
    <property type="entry name" value="cNMP-bd_dom_sf"/>
</dbReference>
<name>A0A9J5Z9G6_SOLCO</name>
<feature type="transmembrane region" description="Helical" evidence="14">
    <location>
        <begin position="175"/>
        <end position="195"/>
    </location>
</feature>
<feature type="transmembrane region" description="Helical" evidence="14">
    <location>
        <begin position="443"/>
        <end position="467"/>
    </location>
</feature>
<dbReference type="EMBL" id="JACXVP010000004">
    <property type="protein sequence ID" value="KAG5609513.1"/>
    <property type="molecule type" value="Genomic_DNA"/>
</dbReference>
<protein>
    <recommendedName>
        <fullName evidence="15">Cyclic nucleotide-binding domain-containing protein</fullName>
    </recommendedName>
</protein>
<comment type="catalytic activity">
    <reaction evidence="12">
        <text>K(+)(in) + H(+)(out) = K(+)(out) + H(+)(in)</text>
        <dbReference type="Rhea" id="RHEA:29467"/>
        <dbReference type="ChEBI" id="CHEBI:15378"/>
        <dbReference type="ChEBI" id="CHEBI:29103"/>
    </reaction>
</comment>
<gene>
    <name evidence="16" type="ORF">H5410_020794</name>
</gene>
<evidence type="ECO:0000256" key="5">
    <source>
        <dbReference type="ARBA" id="ARBA00022958"/>
    </source>
</evidence>
<dbReference type="GO" id="GO:0009941">
    <property type="term" value="C:chloroplast envelope"/>
    <property type="evidence" value="ECO:0007669"/>
    <property type="project" value="TreeGrafter"/>
</dbReference>
<dbReference type="Pfam" id="PF00999">
    <property type="entry name" value="Na_H_Exchanger"/>
    <property type="match status" value="1"/>
</dbReference>
<evidence type="ECO:0000256" key="14">
    <source>
        <dbReference type="SAM" id="Phobius"/>
    </source>
</evidence>
<evidence type="ECO:0000256" key="6">
    <source>
        <dbReference type="ARBA" id="ARBA00022989"/>
    </source>
</evidence>
<keyword evidence="17" id="KW-1185">Reference proteome</keyword>
<dbReference type="GO" id="GO:0005886">
    <property type="term" value="C:plasma membrane"/>
    <property type="evidence" value="ECO:0007669"/>
    <property type="project" value="TreeGrafter"/>
</dbReference>
<dbReference type="Proteomes" id="UP000824120">
    <property type="component" value="Chromosome 4"/>
</dbReference>
<dbReference type="AlphaFoldDB" id="A0A9J5Z9G6"/>
<evidence type="ECO:0000256" key="1">
    <source>
        <dbReference type="ARBA" id="ARBA00004141"/>
    </source>
</evidence>
<feature type="transmembrane region" description="Helical" evidence="14">
    <location>
        <begin position="116"/>
        <end position="137"/>
    </location>
</feature>
<evidence type="ECO:0000256" key="8">
    <source>
        <dbReference type="ARBA" id="ARBA00023065"/>
    </source>
</evidence>
<dbReference type="PANTHER" id="PTHR10110:SF174">
    <property type="entry name" value="SODIUM_HYDROGEN EXCHANGER 8-LIKE"/>
    <property type="match status" value="1"/>
</dbReference>
<dbReference type="PROSITE" id="PS50042">
    <property type="entry name" value="CNMP_BINDING_3"/>
    <property type="match status" value="1"/>
</dbReference>
<keyword evidence="8" id="KW-0406">Ion transport</keyword>
<comment type="subcellular location">
    <subcellularLocation>
        <location evidence="1">Membrane</location>
        <topology evidence="1">Multi-pass membrane protein</topology>
    </subcellularLocation>
</comment>
<keyword evidence="7" id="KW-0915">Sodium</keyword>
<dbReference type="GO" id="GO:0015386">
    <property type="term" value="F:potassium:proton antiporter activity"/>
    <property type="evidence" value="ECO:0007669"/>
    <property type="project" value="TreeGrafter"/>
</dbReference>
<accession>A0A9J5Z9G6</accession>
<dbReference type="InterPro" id="IPR006153">
    <property type="entry name" value="Cation/H_exchanger_TM"/>
</dbReference>
<keyword evidence="5" id="KW-0630">Potassium</keyword>
<evidence type="ECO:0000256" key="7">
    <source>
        <dbReference type="ARBA" id="ARBA00023053"/>
    </source>
</evidence>
<feature type="transmembrane region" description="Helical" evidence="14">
    <location>
        <begin position="54"/>
        <end position="74"/>
    </location>
</feature>
<keyword evidence="10" id="KW-0739">Sodium transport</keyword>